<gene>
    <name evidence="2" type="ORF">MEUPH1_LOCUS11521</name>
</gene>
<accession>A0AAV0WJ01</accession>
<reference evidence="2 3" key="1">
    <citation type="submission" date="2023-01" db="EMBL/GenBank/DDBJ databases">
        <authorList>
            <person name="Whitehead M."/>
        </authorList>
    </citation>
    <scope>NUCLEOTIDE SEQUENCE [LARGE SCALE GENOMIC DNA]</scope>
</reference>
<proteinExistence type="predicted"/>
<comment type="caution">
    <text evidence="2">The sequence shown here is derived from an EMBL/GenBank/DDBJ whole genome shotgun (WGS) entry which is preliminary data.</text>
</comment>
<evidence type="ECO:0008006" key="4">
    <source>
        <dbReference type="Google" id="ProtNLM"/>
    </source>
</evidence>
<dbReference type="Proteomes" id="UP001160148">
    <property type="component" value="Unassembled WGS sequence"/>
</dbReference>
<sequence>MSAQRRAERRVPVDRGRQTLRLTHEHHIVPHTEYCLGYSPVTDGVVAFICDADFVYMAERVRDTSLPSSFYRGSYVASAVCLALTLLAYNALPGLRNGRDYYVKCYTSHQFVSYIFVILLK</sequence>
<organism evidence="2 3">
    <name type="scientific">Macrosiphum euphorbiae</name>
    <name type="common">potato aphid</name>
    <dbReference type="NCBI Taxonomy" id="13131"/>
    <lineage>
        <taxon>Eukaryota</taxon>
        <taxon>Metazoa</taxon>
        <taxon>Ecdysozoa</taxon>
        <taxon>Arthropoda</taxon>
        <taxon>Hexapoda</taxon>
        <taxon>Insecta</taxon>
        <taxon>Pterygota</taxon>
        <taxon>Neoptera</taxon>
        <taxon>Paraneoptera</taxon>
        <taxon>Hemiptera</taxon>
        <taxon>Sternorrhyncha</taxon>
        <taxon>Aphidomorpha</taxon>
        <taxon>Aphidoidea</taxon>
        <taxon>Aphididae</taxon>
        <taxon>Macrosiphini</taxon>
        <taxon>Macrosiphum</taxon>
    </lineage>
</organism>
<dbReference type="EMBL" id="CARXXK010000002">
    <property type="protein sequence ID" value="CAI6355701.1"/>
    <property type="molecule type" value="Genomic_DNA"/>
</dbReference>
<keyword evidence="1" id="KW-0812">Transmembrane</keyword>
<evidence type="ECO:0000313" key="3">
    <source>
        <dbReference type="Proteomes" id="UP001160148"/>
    </source>
</evidence>
<keyword evidence="1" id="KW-1133">Transmembrane helix</keyword>
<dbReference type="AlphaFoldDB" id="A0AAV0WJ01"/>
<keyword evidence="1" id="KW-0472">Membrane</keyword>
<evidence type="ECO:0000313" key="2">
    <source>
        <dbReference type="EMBL" id="CAI6355701.1"/>
    </source>
</evidence>
<evidence type="ECO:0000256" key="1">
    <source>
        <dbReference type="SAM" id="Phobius"/>
    </source>
</evidence>
<feature type="transmembrane region" description="Helical" evidence="1">
    <location>
        <begin position="70"/>
        <end position="89"/>
    </location>
</feature>
<protein>
    <recommendedName>
        <fullName evidence="4">CASP-like protein</fullName>
    </recommendedName>
</protein>
<name>A0AAV0WJ01_9HEMI</name>
<keyword evidence="3" id="KW-1185">Reference proteome</keyword>